<proteinExistence type="predicted"/>
<feature type="chain" id="PRO_5047354859" evidence="1">
    <location>
        <begin position="18"/>
        <end position="183"/>
    </location>
</feature>
<dbReference type="InterPro" id="IPR016187">
    <property type="entry name" value="CTDL_fold"/>
</dbReference>
<dbReference type="SMART" id="SM00034">
    <property type="entry name" value="CLECT"/>
    <property type="match status" value="1"/>
</dbReference>
<accession>A0ABM0M7X3</accession>
<reference evidence="4" key="1">
    <citation type="submission" date="2025-08" db="UniProtKB">
        <authorList>
            <consortium name="RefSeq"/>
        </authorList>
    </citation>
    <scope>IDENTIFICATION</scope>
    <source>
        <tissue evidence="4">Testes</tissue>
    </source>
</reference>
<name>A0ABM0M7X3_SACKO</name>
<keyword evidence="3" id="KW-1185">Reference proteome</keyword>
<evidence type="ECO:0000256" key="1">
    <source>
        <dbReference type="SAM" id="SignalP"/>
    </source>
</evidence>
<evidence type="ECO:0000313" key="3">
    <source>
        <dbReference type="Proteomes" id="UP000694865"/>
    </source>
</evidence>
<feature type="domain" description="C-type lectin" evidence="2">
    <location>
        <begin position="23"/>
        <end position="133"/>
    </location>
</feature>
<dbReference type="SUPFAM" id="SSF56436">
    <property type="entry name" value="C-type lectin-like"/>
    <property type="match status" value="1"/>
</dbReference>
<gene>
    <name evidence="4" type="primary">LOC100371969</name>
</gene>
<feature type="signal peptide" evidence="1">
    <location>
        <begin position="1"/>
        <end position="17"/>
    </location>
</feature>
<dbReference type="PANTHER" id="PTHR22801">
    <property type="entry name" value="LITHOSTATHINE"/>
    <property type="match status" value="1"/>
</dbReference>
<dbReference type="RefSeq" id="XP_006816114.1">
    <property type="nucleotide sequence ID" value="XM_006816051.1"/>
</dbReference>
<protein>
    <submittedName>
        <fullName evidence="4">Layilin-like isoform X2</fullName>
    </submittedName>
</protein>
<organism evidence="3 4">
    <name type="scientific">Saccoglossus kowalevskii</name>
    <name type="common">Acorn worm</name>
    <dbReference type="NCBI Taxonomy" id="10224"/>
    <lineage>
        <taxon>Eukaryota</taxon>
        <taxon>Metazoa</taxon>
        <taxon>Hemichordata</taxon>
        <taxon>Enteropneusta</taxon>
        <taxon>Harrimaniidae</taxon>
        <taxon>Saccoglossus</taxon>
    </lineage>
</organism>
<keyword evidence="1" id="KW-0732">Signal</keyword>
<dbReference type="Gene3D" id="3.10.100.10">
    <property type="entry name" value="Mannose-Binding Protein A, subunit A"/>
    <property type="match status" value="1"/>
</dbReference>
<dbReference type="PANTHER" id="PTHR22801:SF63">
    <property type="entry name" value="C-TYPE LECTIN DOMAIN-CONTAINING PROTEIN"/>
    <property type="match status" value="1"/>
</dbReference>
<dbReference type="InterPro" id="IPR050801">
    <property type="entry name" value="Ca-Dep_Lectins_ImmuneDev"/>
</dbReference>
<evidence type="ECO:0000313" key="4">
    <source>
        <dbReference type="RefSeq" id="XP_006816114.1"/>
    </source>
</evidence>
<dbReference type="Proteomes" id="UP000694865">
    <property type="component" value="Unplaced"/>
</dbReference>
<evidence type="ECO:0000259" key="2">
    <source>
        <dbReference type="PROSITE" id="PS50041"/>
    </source>
</evidence>
<dbReference type="CDD" id="cd00037">
    <property type="entry name" value="CLECT"/>
    <property type="match status" value="1"/>
</dbReference>
<dbReference type="Pfam" id="PF00059">
    <property type="entry name" value="Lectin_C"/>
    <property type="match status" value="1"/>
</dbReference>
<dbReference type="InterPro" id="IPR016186">
    <property type="entry name" value="C-type_lectin-like/link_sf"/>
</dbReference>
<sequence length="183" mass="20660">MLRLALCFLCLVVGTSAVYEVYYQTSRFVIYTDKMDWQSARAYCEEEGGRLAVFDLKAEDKTVRQYILADPDLKSAPGGGYWIGCQDLHCEGVFSWVNGKMLSETWTHWYAGPPTAQPNNNPDQPGGQDCCQMWKSHKTALCSTGMMISATLRKDLFVNTDMRSAEHRPDITRDLADLARNTI</sequence>
<dbReference type="GeneID" id="100371969"/>
<dbReference type="PROSITE" id="PS50041">
    <property type="entry name" value="C_TYPE_LECTIN_2"/>
    <property type="match status" value="1"/>
</dbReference>
<dbReference type="InterPro" id="IPR001304">
    <property type="entry name" value="C-type_lectin-like"/>
</dbReference>